<dbReference type="RefSeq" id="XP_024742218.1">
    <property type="nucleotide sequence ID" value="XM_024870784.1"/>
</dbReference>
<keyword evidence="4" id="KW-0496">Mitochondrion</keyword>
<dbReference type="Proteomes" id="UP000235371">
    <property type="component" value="Unassembled WGS sequence"/>
</dbReference>
<dbReference type="GO" id="GO:0003723">
    <property type="term" value="F:RNA binding"/>
    <property type="evidence" value="ECO:0007669"/>
    <property type="project" value="InterPro"/>
</dbReference>
<dbReference type="GO" id="GO:0003735">
    <property type="term" value="F:structural constituent of ribosome"/>
    <property type="evidence" value="ECO:0007669"/>
    <property type="project" value="UniProtKB-UniRule"/>
</dbReference>
<accession>A0A2J6TQL9</accession>
<sequence length="436" mass="49385">MSVFRPVRCLFSGSSIRCSRPRVRCRNFHTSLNLYEQRRPQFPGAKASKMDLIDQESSEMEIPDPEDKNFKEYTSEELEALEKRYTPGQIKAILAGEAAIDVEDLERRGVIRTDIGGLPYFDDLSKLRPVVDRDQLYEGPIDPNARRMTDKEFSDAWQKEYDQAVREAEMPPPKTEEEAEDRKERLTGSDRIAWMKADDRVPHYMGTNGPIPRAHTPSMLAPGLPRTFLNDEQPKAQVKKEDDEDDADPRDPEGVYNRLIKQTGLTLDQILEYKVKILVQHRVVNQTRLGKIASVYCLAVAGNGNGRLGIGEAKGQETEETSSNAKIAAIRSMQPIPRYEERTIFGEVEGKVSAAEVKLMCRPPGFGLRCQHLIFEMARAAGIHDLAAKVPRSRNKMNTVKATYQALLKQRIPDEIARGRGKKLVDVRKVYYAGRV</sequence>
<dbReference type="InterPro" id="IPR013810">
    <property type="entry name" value="Ribosomal_uS5_N"/>
</dbReference>
<dbReference type="OrthoDB" id="309483at2759"/>
<dbReference type="InterPro" id="IPR014721">
    <property type="entry name" value="Ribsml_uS5_D2-typ_fold_subgr"/>
</dbReference>
<organism evidence="12 13">
    <name type="scientific">Hyaloscypha bicolor E</name>
    <dbReference type="NCBI Taxonomy" id="1095630"/>
    <lineage>
        <taxon>Eukaryota</taxon>
        <taxon>Fungi</taxon>
        <taxon>Dikarya</taxon>
        <taxon>Ascomycota</taxon>
        <taxon>Pezizomycotina</taxon>
        <taxon>Leotiomycetes</taxon>
        <taxon>Helotiales</taxon>
        <taxon>Hyaloscyphaceae</taxon>
        <taxon>Hyaloscypha</taxon>
        <taxon>Hyaloscypha bicolor</taxon>
    </lineage>
</organism>
<feature type="region of interest" description="Disordered" evidence="10">
    <location>
        <begin position="165"/>
        <end position="185"/>
    </location>
</feature>
<evidence type="ECO:0000256" key="6">
    <source>
        <dbReference type="ARBA" id="ARBA00037226"/>
    </source>
</evidence>
<dbReference type="Gene3D" id="3.30.160.20">
    <property type="match status" value="1"/>
</dbReference>
<dbReference type="FunFam" id="3.30.230.10:FF:000041">
    <property type="entry name" value="37S ribosomal protein S5"/>
    <property type="match status" value="1"/>
</dbReference>
<evidence type="ECO:0000256" key="10">
    <source>
        <dbReference type="SAM" id="MobiDB-lite"/>
    </source>
</evidence>
<dbReference type="GO" id="GO:0006412">
    <property type="term" value="P:translation"/>
    <property type="evidence" value="ECO:0007669"/>
    <property type="project" value="InterPro"/>
</dbReference>
<evidence type="ECO:0000313" key="12">
    <source>
        <dbReference type="EMBL" id="PMD65314.1"/>
    </source>
</evidence>
<dbReference type="Pfam" id="PF03719">
    <property type="entry name" value="Ribosomal_S5_C"/>
    <property type="match status" value="1"/>
</dbReference>
<evidence type="ECO:0000256" key="8">
    <source>
        <dbReference type="PROSITE-ProRule" id="PRU00268"/>
    </source>
</evidence>
<comment type="subcellular location">
    <subcellularLocation>
        <location evidence="1">Mitochondrion</location>
    </subcellularLocation>
</comment>
<evidence type="ECO:0000256" key="4">
    <source>
        <dbReference type="ARBA" id="ARBA00023128"/>
    </source>
</evidence>
<dbReference type="PANTHER" id="PTHR48277">
    <property type="entry name" value="MITOCHONDRIAL RIBOSOMAL PROTEIN S5"/>
    <property type="match status" value="1"/>
</dbReference>
<evidence type="ECO:0000256" key="1">
    <source>
        <dbReference type="ARBA" id="ARBA00004173"/>
    </source>
</evidence>
<evidence type="ECO:0000256" key="2">
    <source>
        <dbReference type="ARBA" id="ARBA00008945"/>
    </source>
</evidence>
<name>A0A2J6TQL9_9HELO</name>
<protein>
    <recommendedName>
        <fullName evidence="7">Small ribosomal subunit protein uS5m</fullName>
    </recommendedName>
</protein>
<dbReference type="InterPro" id="IPR005324">
    <property type="entry name" value="Ribosomal_uS5_C"/>
</dbReference>
<dbReference type="PROSITE" id="PS50881">
    <property type="entry name" value="S5_DSRBD"/>
    <property type="match status" value="1"/>
</dbReference>
<keyword evidence="5 8" id="KW-0687">Ribonucleoprotein</keyword>
<comment type="similarity">
    <text evidence="2 9">Belongs to the universal ribosomal protein uS5 family.</text>
</comment>
<dbReference type="SUPFAM" id="SSF54211">
    <property type="entry name" value="Ribosomal protein S5 domain 2-like"/>
    <property type="match status" value="1"/>
</dbReference>
<feature type="domain" description="S5 DRBM" evidence="11">
    <location>
        <begin position="273"/>
        <end position="336"/>
    </location>
</feature>
<dbReference type="AlphaFoldDB" id="A0A2J6TQL9"/>
<dbReference type="SUPFAM" id="SSF54768">
    <property type="entry name" value="dsRNA-binding domain-like"/>
    <property type="match status" value="1"/>
</dbReference>
<evidence type="ECO:0000259" key="11">
    <source>
        <dbReference type="PROSITE" id="PS50881"/>
    </source>
</evidence>
<dbReference type="InterPro" id="IPR000851">
    <property type="entry name" value="Ribosomal_uS5"/>
</dbReference>
<feature type="region of interest" description="Disordered" evidence="10">
    <location>
        <begin position="234"/>
        <end position="254"/>
    </location>
</feature>
<gene>
    <name evidence="12" type="ORF">K444DRAFT_177224</name>
</gene>
<comment type="function">
    <text evidence="6">Component of the mitochondrial ribosome (mitoribosome), a dedicated translation machinery responsible for the synthesis of mitochondrial genome-encoded proteins, including at least some of the essential transmembrane subunits of the mitochondrial respiratory chain. The mitoribosomes are attached to the mitochondrial inner membrane and translation products are cotranslationally integrated into the membrane.</text>
</comment>
<keyword evidence="13" id="KW-1185">Reference proteome</keyword>
<evidence type="ECO:0000256" key="3">
    <source>
        <dbReference type="ARBA" id="ARBA00022980"/>
    </source>
</evidence>
<evidence type="ECO:0000256" key="7">
    <source>
        <dbReference type="ARBA" id="ARBA00039335"/>
    </source>
</evidence>
<dbReference type="InParanoid" id="A0A2J6TQL9"/>
<reference evidence="12 13" key="1">
    <citation type="submission" date="2016-04" db="EMBL/GenBank/DDBJ databases">
        <title>A degradative enzymes factory behind the ericoid mycorrhizal symbiosis.</title>
        <authorList>
            <consortium name="DOE Joint Genome Institute"/>
            <person name="Martino E."/>
            <person name="Morin E."/>
            <person name="Grelet G."/>
            <person name="Kuo A."/>
            <person name="Kohler A."/>
            <person name="Daghino S."/>
            <person name="Barry K."/>
            <person name="Choi C."/>
            <person name="Cichocki N."/>
            <person name="Clum A."/>
            <person name="Copeland A."/>
            <person name="Hainaut M."/>
            <person name="Haridas S."/>
            <person name="Labutti K."/>
            <person name="Lindquist E."/>
            <person name="Lipzen A."/>
            <person name="Khouja H.-R."/>
            <person name="Murat C."/>
            <person name="Ohm R."/>
            <person name="Olson A."/>
            <person name="Spatafora J."/>
            <person name="Veneault-Fourrey C."/>
            <person name="Henrissat B."/>
            <person name="Grigoriev I."/>
            <person name="Martin F."/>
            <person name="Perotto S."/>
        </authorList>
    </citation>
    <scope>NUCLEOTIDE SEQUENCE [LARGE SCALE GENOMIC DNA]</scope>
    <source>
        <strain evidence="12 13">E</strain>
    </source>
</reference>
<proteinExistence type="inferred from homology"/>
<evidence type="ECO:0000313" key="13">
    <source>
        <dbReference type="Proteomes" id="UP000235371"/>
    </source>
</evidence>
<dbReference type="FunFam" id="3.30.160.20:FF:000022">
    <property type="entry name" value="28S ribosomal protein S5, mitochondrial"/>
    <property type="match status" value="1"/>
</dbReference>
<dbReference type="EMBL" id="KZ613746">
    <property type="protein sequence ID" value="PMD65314.1"/>
    <property type="molecule type" value="Genomic_DNA"/>
</dbReference>
<evidence type="ECO:0000256" key="9">
    <source>
        <dbReference type="RuleBase" id="RU003823"/>
    </source>
</evidence>
<dbReference type="STRING" id="1095630.A0A2J6TQL9"/>
<dbReference type="PANTHER" id="PTHR48277:SF1">
    <property type="entry name" value="MITOCHONDRIAL RIBOSOMAL PROTEIN S5"/>
    <property type="match status" value="1"/>
</dbReference>
<dbReference type="InterPro" id="IPR020568">
    <property type="entry name" value="Ribosomal_Su5_D2-typ_SF"/>
</dbReference>
<keyword evidence="3 8" id="KW-0689">Ribosomal protein</keyword>
<evidence type="ECO:0000256" key="5">
    <source>
        <dbReference type="ARBA" id="ARBA00023274"/>
    </source>
</evidence>
<dbReference type="GeneID" id="36578866"/>
<dbReference type="GO" id="GO:0005763">
    <property type="term" value="C:mitochondrial small ribosomal subunit"/>
    <property type="evidence" value="ECO:0007669"/>
    <property type="project" value="UniProtKB-ARBA"/>
</dbReference>
<dbReference type="Pfam" id="PF00333">
    <property type="entry name" value="Ribosomal_S5"/>
    <property type="match status" value="1"/>
</dbReference>
<dbReference type="Gene3D" id="3.30.230.10">
    <property type="match status" value="1"/>
</dbReference>